<gene>
    <name evidence="2" type="ORF">CAQU_12545</name>
</gene>
<organism evidence="2 3">
    <name type="scientific">Corynebacterium aquilae DSM 44791</name>
    <dbReference type="NCBI Taxonomy" id="1431546"/>
    <lineage>
        <taxon>Bacteria</taxon>
        <taxon>Bacillati</taxon>
        <taxon>Actinomycetota</taxon>
        <taxon>Actinomycetes</taxon>
        <taxon>Mycobacteriales</taxon>
        <taxon>Corynebacteriaceae</taxon>
        <taxon>Corynebacterium</taxon>
    </lineage>
</organism>
<protein>
    <submittedName>
        <fullName evidence="2">Uncharacterized protein</fullName>
    </submittedName>
</protein>
<keyword evidence="1" id="KW-1133">Transmembrane helix</keyword>
<name>A0A1L7CIT4_9CORY</name>
<sequence length="138" mass="15072">MRLNFTKDDNPRPLPIWQKWGIFVAPWIILAATTMLLSWELTGGGAHSMWVWNQDTHSTQATIGVIGGMILGLSGLGLQLILRADRGRRVFWFGLALLGLMWSVRVAGPAPGILIAWGGQAILGLAVAALFAREEKLI</sequence>
<dbReference type="KEGG" id="caqu:CAQU_12545"/>
<dbReference type="AlphaFoldDB" id="A0A1L7CIT4"/>
<dbReference type="RefSeq" id="WP_075728109.1">
    <property type="nucleotide sequence ID" value="NZ_CP009245.1"/>
</dbReference>
<dbReference type="EMBL" id="CP009245">
    <property type="protein sequence ID" value="APT85725.1"/>
    <property type="molecule type" value="Genomic_DNA"/>
</dbReference>
<feature type="transmembrane region" description="Helical" evidence="1">
    <location>
        <begin position="59"/>
        <end position="78"/>
    </location>
</feature>
<feature type="transmembrane region" description="Helical" evidence="1">
    <location>
        <begin position="114"/>
        <end position="132"/>
    </location>
</feature>
<keyword evidence="1" id="KW-0472">Membrane</keyword>
<evidence type="ECO:0000313" key="2">
    <source>
        <dbReference type="EMBL" id="APT85725.1"/>
    </source>
</evidence>
<reference evidence="2 3" key="1">
    <citation type="submission" date="2014-08" db="EMBL/GenBank/DDBJ databases">
        <title>Complete genome sequence of Corynebacterium aquilae S-613T(T) (=DSM 44791(T)), isolated from the choana of a healthy golden eagle.</title>
        <authorList>
            <person name="Ruckert C."/>
            <person name="Albersmeier A."/>
            <person name="Winkler A."/>
            <person name="Kalinowski J."/>
        </authorList>
    </citation>
    <scope>NUCLEOTIDE SEQUENCE [LARGE SCALE GENOMIC DNA]</scope>
    <source>
        <strain evidence="2 3">S-613</strain>
    </source>
</reference>
<accession>A0A1L7CIT4</accession>
<evidence type="ECO:0000313" key="3">
    <source>
        <dbReference type="Proteomes" id="UP000185478"/>
    </source>
</evidence>
<keyword evidence="3" id="KW-1185">Reference proteome</keyword>
<evidence type="ECO:0000256" key="1">
    <source>
        <dbReference type="SAM" id="Phobius"/>
    </source>
</evidence>
<dbReference type="Proteomes" id="UP000185478">
    <property type="component" value="Chromosome"/>
</dbReference>
<feature type="transmembrane region" description="Helical" evidence="1">
    <location>
        <begin position="90"/>
        <end position="108"/>
    </location>
</feature>
<proteinExistence type="predicted"/>
<keyword evidence="1" id="KW-0812">Transmembrane</keyword>
<feature type="transmembrane region" description="Helical" evidence="1">
    <location>
        <begin position="20"/>
        <end position="39"/>
    </location>
</feature>